<dbReference type="InterPro" id="IPR000679">
    <property type="entry name" value="Znf_GATA"/>
</dbReference>
<evidence type="ECO:0000313" key="7">
    <source>
        <dbReference type="Proteomes" id="UP000634136"/>
    </source>
</evidence>
<evidence type="ECO:0000259" key="5">
    <source>
        <dbReference type="PROSITE" id="PS50114"/>
    </source>
</evidence>
<protein>
    <submittedName>
        <fullName evidence="6">GATA transcription factor 16</fullName>
    </submittedName>
</protein>
<dbReference type="PROSITE" id="PS50114">
    <property type="entry name" value="GATA_ZN_FINGER_2"/>
    <property type="match status" value="1"/>
</dbReference>
<keyword evidence="3" id="KW-0804">Transcription</keyword>
<feature type="domain" description="GATA-type" evidence="5">
    <location>
        <begin position="212"/>
        <end position="235"/>
    </location>
</feature>
<gene>
    <name evidence="6" type="ORF">G2W53_026656</name>
</gene>
<dbReference type="Proteomes" id="UP000634136">
    <property type="component" value="Unassembled WGS sequence"/>
</dbReference>
<keyword evidence="1" id="KW-0805">Transcription regulation</keyword>
<sequence length="249" mass="27831">MGRGHKVVASEVKPDTGVVVEILLVDVDLLIFIFLCLPSYSCNAQCLLDLLVRYEVVVLLPLIIFANGGVRQVVMCLDGVWVYCPQCFPSVDEIFYLSIQLGQTVEVKRVILEGFFFLQRVPLPSVVSILLRALVPFFRENICVARPSFSVSISVLWLPSLRYRSSLGGAWSSRLVHLDRLRLAHGSKKLRLESNPKGKDGEAMESLPQEFTDNNKCCTDCKTTKTPLWRGGLVGPKVILHYSHIAITI</sequence>
<keyword evidence="2" id="KW-0238">DNA-binding</keyword>
<comment type="caution">
    <text evidence="6">The sequence shown here is derived from an EMBL/GenBank/DDBJ whole genome shotgun (WGS) entry which is preliminary data.</text>
</comment>
<reference evidence="6" key="1">
    <citation type="submission" date="2020-09" db="EMBL/GenBank/DDBJ databases">
        <title>Genome-Enabled Discovery of Anthraquinone Biosynthesis in Senna tora.</title>
        <authorList>
            <person name="Kang S.-H."/>
            <person name="Pandey R.P."/>
            <person name="Lee C.-M."/>
            <person name="Sim J.-S."/>
            <person name="Jeong J.-T."/>
            <person name="Choi B.-S."/>
            <person name="Jung M."/>
            <person name="Ginzburg D."/>
            <person name="Zhao K."/>
            <person name="Won S.Y."/>
            <person name="Oh T.-J."/>
            <person name="Yu Y."/>
            <person name="Kim N.-H."/>
            <person name="Lee O.R."/>
            <person name="Lee T.-H."/>
            <person name="Bashyal P."/>
            <person name="Kim T.-S."/>
            <person name="Lee W.-H."/>
            <person name="Kawkins C."/>
            <person name="Kim C.-K."/>
            <person name="Kim J.S."/>
            <person name="Ahn B.O."/>
            <person name="Rhee S.Y."/>
            <person name="Sohng J.K."/>
        </authorList>
    </citation>
    <scope>NUCLEOTIDE SEQUENCE</scope>
    <source>
        <tissue evidence="6">Leaf</tissue>
    </source>
</reference>
<dbReference type="GO" id="GO:0043565">
    <property type="term" value="F:sequence-specific DNA binding"/>
    <property type="evidence" value="ECO:0007669"/>
    <property type="project" value="InterPro"/>
</dbReference>
<evidence type="ECO:0000313" key="6">
    <source>
        <dbReference type="EMBL" id="KAF7821201.1"/>
    </source>
</evidence>
<accession>A0A834THM7</accession>
<evidence type="ECO:0000256" key="2">
    <source>
        <dbReference type="ARBA" id="ARBA00023125"/>
    </source>
</evidence>
<dbReference type="EMBL" id="JAAIUW010000008">
    <property type="protein sequence ID" value="KAF7821201.1"/>
    <property type="molecule type" value="Genomic_DNA"/>
</dbReference>
<proteinExistence type="predicted"/>
<organism evidence="6 7">
    <name type="scientific">Senna tora</name>
    <dbReference type="NCBI Taxonomy" id="362788"/>
    <lineage>
        <taxon>Eukaryota</taxon>
        <taxon>Viridiplantae</taxon>
        <taxon>Streptophyta</taxon>
        <taxon>Embryophyta</taxon>
        <taxon>Tracheophyta</taxon>
        <taxon>Spermatophyta</taxon>
        <taxon>Magnoliopsida</taxon>
        <taxon>eudicotyledons</taxon>
        <taxon>Gunneridae</taxon>
        <taxon>Pentapetalae</taxon>
        <taxon>rosids</taxon>
        <taxon>fabids</taxon>
        <taxon>Fabales</taxon>
        <taxon>Fabaceae</taxon>
        <taxon>Caesalpinioideae</taxon>
        <taxon>Cassia clade</taxon>
        <taxon>Senna</taxon>
    </lineage>
</organism>
<name>A0A834THM7_9FABA</name>
<evidence type="ECO:0000256" key="4">
    <source>
        <dbReference type="PROSITE-ProRule" id="PRU00094"/>
    </source>
</evidence>
<keyword evidence="7" id="KW-1185">Reference proteome</keyword>
<dbReference type="GO" id="GO:0008270">
    <property type="term" value="F:zinc ion binding"/>
    <property type="evidence" value="ECO:0007669"/>
    <property type="project" value="UniProtKB-KW"/>
</dbReference>
<evidence type="ECO:0000256" key="3">
    <source>
        <dbReference type="ARBA" id="ARBA00023163"/>
    </source>
</evidence>
<keyword evidence="4" id="KW-0479">Metal-binding</keyword>
<keyword evidence="4" id="KW-0862">Zinc</keyword>
<keyword evidence="4" id="KW-0863">Zinc-finger</keyword>
<evidence type="ECO:0000256" key="1">
    <source>
        <dbReference type="ARBA" id="ARBA00023015"/>
    </source>
</evidence>
<dbReference type="AlphaFoldDB" id="A0A834THM7"/>
<dbReference type="GO" id="GO:0006355">
    <property type="term" value="P:regulation of DNA-templated transcription"/>
    <property type="evidence" value="ECO:0007669"/>
    <property type="project" value="InterPro"/>
</dbReference>